<comment type="caution">
    <text evidence="12">The sequence shown here is derived from an EMBL/GenBank/DDBJ whole genome shotgun (WGS) entry which is preliminary data.</text>
</comment>
<dbReference type="AlphaFoldDB" id="A0A4V2JEE1"/>
<dbReference type="GO" id="GO:0016887">
    <property type="term" value="F:ATP hydrolysis activity"/>
    <property type="evidence" value="ECO:0007669"/>
    <property type="project" value="InterPro"/>
</dbReference>
<proteinExistence type="inferred from homology"/>
<evidence type="ECO:0000259" key="11">
    <source>
        <dbReference type="PROSITE" id="PS50929"/>
    </source>
</evidence>
<dbReference type="OrthoDB" id="9804259at2"/>
<dbReference type="InterPro" id="IPR036640">
    <property type="entry name" value="ABC1_TM_sf"/>
</dbReference>
<dbReference type="PROSITE" id="PS50929">
    <property type="entry name" value="ABC_TM1F"/>
    <property type="match status" value="1"/>
</dbReference>
<keyword evidence="7 9" id="KW-1133">Transmembrane helix</keyword>
<evidence type="ECO:0000256" key="7">
    <source>
        <dbReference type="ARBA" id="ARBA00022989"/>
    </source>
</evidence>
<dbReference type="RefSeq" id="WP_131001159.1">
    <property type="nucleotide sequence ID" value="NZ_JBHSZR010000002.1"/>
</dbReference>
<dbReference type="CDD" id="cd07346">
    <property type="entry name" value="ABC_6TM_exporters"/>
    <property type="match status" value="1"/>
</dbReference>
<dbReference type="GO" id="GO:0005886">
    <property type="term" value="C:plasma membrane"/>
    <property type="evidence" value="ECO:0007669"/>
    <property type="project" value="UniProtKB-SubCell"/>
</dbReference>
<dbReference type="PANTHER" id="PTHR24221">
    <property type="entry name" value="ATP-BINDING CASSETTE SUB-FAMILY B"/>
    <property type="match status" value="1"/>
</dbReference>
<name>A0A4V2JEE1_9HYPH</name>
<feature type="transmembrane region" description="Helical" evidence="9">
    <location>
        <begin position="172"/>
        <end position="204"/>
    </location>
</feature>
<keyword evidence="8 9" id="KW-0472">Membrane</keyword>
<dbReference type="PROSITE" id="PS50893">
    <property type="entry name" value="ABC_TRANSPORTER_2"/>
    <property type="match status" value="1"/>
</dbReference>
<feature type="transmembrane region" description="Helical" evidence="9">
    <location>
        <begin position="40"/>
        <end position="61"/>
    </location>
</feature>
<dbReference type="PANTHER" id="PTHR24221:SF632">
    <property type="entry name" value="ATP-DEPENDENT LIPID A-CORE FLIPPASE"/>
    <property type="match status" value="1"/>
</dbReference>
<sequence length="612" mass="66785">MSHVAPGAQLPYEPERAREDDDFAASLKGPGAFLWRYVKIWPGHFISLTLVVVSASLAGIASQYGMKLLVDAMEKPPAQNTAVWFALAFFVGLFAIEAALWRVSGWLGCRTSVGVGVDIRLDLLNYAAGHPMRYFQEQRAGSLGHRITSTAGDFSAMVNKLTWNVAPPIVNFLGACAIFFTINIGMAAALAFFAVAITLGLVAFSVKGRRLHRTYAEQAGYVGGELIDVLTNIWSVKAFAAGARERARLRYIFDGEAKAQRSSWMFTEKARVLHDVLLWTMAGSMLVWALLLWSRGEVTAGDVVVVSTLVFRILHGSRDLAIALVEIEQHVNFLGETLRVIGAPHEVTDREDARPFARKGGAIRFDNVSFGYGVVGRPVLRGFTLDIPAGQKVGVVGPSGAGKSTIIHLVQRLHDVQAGRVLIDGQDAASLTQESLRYAIAVVPQEISLFHRTVMENIRFGRPEATDDEVRAAAQAAHCHFIDDLPHGYDTVVGDRGAKLSGGQRQRVGIARAMIKNAPIVILDEATSALDTESEIEVQRALDRLTKDRTVIAVAHRLSTLSSFDRIVVLMDGRIAEDGPIEELLEKNGVFARMWRLQVRGISVDLALDQAG</sequence>
<evidence type="ECO:0000256" key="1">
    <source>
        <dbReference type="ARBA" id="ARBA00004651"/>
    </source>
</evidence>
<dbReference type="SMART" id="SM00382">
    <property type="entry name" value="AAA"/>
    <property type="match status" value="1"/>
</dbReference>
<dbReference type="GO" id="GO:0034040">
    <property type="term" value="F:ATPase-coupled lipid transmembrane transporter activity"/>
    <property type="evidence" value="ECO:0007669"/>
    <property type="project" value="TreeGrafter"/>
</dbReference>
<dbReference type="GO" id="GO:0140359">
    <property type="term" value="F:ABC-type transporter activity"/>
    <property type="evidence" value="ECO:0007669"/>
    <property type="project" value="InterPro"/>
</dbReference>
<accession>A0A4V2JEE1</accession>
<dbReference type="InterPro" id="IPR027417">
    <property type="entry name" value="P-loop_NTPase"/>
</dbReference>
<dbReference type="InterPro" id="IPR039421">
    <property type="entry name" value="Type_1_exporter"/>
</dbReference>
<feature type="domain" description="ABC transmembrane type-1" evidence="11">
    <location>
        <begin position="48"/>
        <end position="329"/>
    </location>
</feature>
<evidence type="ECO:0000256" key="4">
    <source>
        <dbReference type="ARBA" id="ARBA00022692"/>
    </source>
</evidence>
<dbReference type="PROSITE" id="PS00211">
    <property type="entry name" value="ABC_TRANSPORTER_1"/>
    <property type="match status" value="1"/>
</dbReference>
<feature type="transmembrane region" description="Helical" evidence="9">
    <location>
        <begin position="272"/>
        <end position="293"/>
    </location>
</feature>
<dbReference type="Gene3D" id="1.20.1560.10">
    <property type="entry name" value="ABC transporter type 1, transmembrane domain"/>
    <property type="match status" value="1"/>
</dbReference>
<dbReference type="Gene3D" id="3.40.50.300">
    <property type="entry name" value="P-loop containing nucleotide triphosphate hydrolases"/>
    <property type="match status" value="1"/>
</dbReference>
<keyword evidence="3" id="KW-0813">Transport</keyword>
<dbReference type="InterPro" id="IPR017871">
    <property type="entry name" value="ABC_transporter-like_CS"/>
</dbReference>
<gene>
    <name evidence="12" type="ORF">EYR15_01750</name>
</gene>
<evidence type="ECO:0000313" key="12">
    <source>
        <dbReference type="EMBL" id="TBN54906.1"/>
    </source>
</evidence>
<evidence type="ECO:0000256" key="5">
    <source>
        <dbReference type="ARBA" id="ARBA00022741"/>
    </source>
</evidence>
<evidence type="ECO:0000256" key="8">
    <source>
        <dbReference type="ARBA" id="ARBA00023136"/>
    </source>
</evidence>
<reference evidence="12 13" key="1">
    <citation type="submission" date="2019-02" db="EMBL/GenBank/DDBJ databases">
        <title>Hansschlegelia quercus sp. nov., a novel methylotrophic bacterium from buds of oak (Quercus robur L.).</title>
        <authorList>
            <person name="Agafonova N.V."/>
            <person name="Kaparullina E.N."/>
            <person name="Grouzdev D.S."/>
            <person name="Doronina N.V."/>
        </authorList>
    </citation>
    <scope>NUCLEOTIDE SEQUENCE [LARGE SCALE GENOMIC DNA]</scope>
    <source>
        <strain evidence="12 13">Dub</strain>
    </source>
</reference>
<comment type="subcellular location">
    <subcellularLocation>
        <location evidence="1">Cell membrane</location>
        <topology evidence="1">Multi-pass membrane protein</topology>
    </subcellularLocation>
</comment>
<organism evidence="12 13">
    <name type="scientific">Hansschlegelia quercus</name>
    <dbReference type="NCBI Taxonomy" id="2528245"/>
    <lineage>
        <taxon>Bacteria</taxon>
        <taxon>Pseudomonadati</taxon>
        <taxon>Pseudomonadota</taxon>
        <taxon>Alphaproteobacteria</taxon>
        <taxon>Hyphomicrobiales</taxon>
        <taxon>Methylopilaceae</taxon>
        <taxon>Hansschlegelia</taxon>
    </lineage>
</organism>
<keyword evidence="5" id="KW-0547">Nucleotide-binding</keyword>
<dbReference type="InterPro" id="IPR011527">
    <property type="entry name" value="ABC1_TM_dom"/>
</dbReference>
<dbReference type="FunFam" id="3.40.50.300:FF:000287">
    <property type="entry name" value="Multidrug ABC transporter ATP-binding protein"/>
    <property type="match status" value="1"/>
</dbReference>
<comment type="similarity">
    <text evidence="2">Belongs to the ABC transporter superfamily.</text>
</comment>
<dbReference type="InterPro" id="IPR003439">
    <property type="entry name" value="ABC_transporter-like_ATP-bd"/>
</dbReference>
<evidence type="ECO:0000256" key="6">
    <source>
        <dbReference type="ARBA" id="ARBA00022840"/>
    </source>
</evidence>
<dbReference type="SUPFAM" id="SSF90123">
    <property type="entry name" value="ABC transporter transmembrane region"/>
    <property type="match status" value="1"/>
</dbReference>
<dbReference type="InterPro" id="IPR003593">
    <property type="entry name" value="AAA+_ATPase"/>
</dbReference>
<dbReference type="SUPFAM" id="SSF52540">
    <property type="entry name" value="P-loop containing nucleoside triphosphate hydrolases"/>
    <property type="match status" value="1"/>
</dbReference>
<evidence type="ECO:0000256" key="9">
    <source>
        <dbReference type="SAM" id="Phobius"/>
    </source>
</evidence>
<keyword evidence="4 9" id="KW-0812">Transmembrane</keyword>
<evidence type="ECO:0000259" key="10">
    <source>
        <dbReference type="PROSITE" id="PS50893"/>
    </source>
</evidence>
<dbReference type="Proteomes" id="UP000291613">
    <property type="component" value="Unassembled WGS sequence"/>
</dbReference>
<keyword evidence="6 12" id="KW-0067">ATP-binding</keyword>
<keyword evidence="13" id="KW-1185">Reference proteome</keyword>
<feature type="transmembrane region" description="Helical" evidence="9">
    <location>
        <begin position="82"/>
        <end position="101"/>
    </location>
</feature>
<evidence type="ECO:0000256" key="2">
    <source>
        <dbReference type="ARBA" id="ARBA00005417"/>
    </source>
</evidence>
<evidence type="ECO:0000256" key="3">
    <source>
        <dbReference type="ARBA" id="ARBA00022448"/>
    </source>
</evidence>
<dbReference type="EMBL" id="SIUB01000001">
    <property type="protein sequence ID" value="TBN54906.1"/>
    <property type="molecule type" value="Genomic_DNA"/>
</dbReference>
<dbReference type="Pfam" id="PF00664">
    <property type="entry name" value="ABC_membrane"/>
    <property type="match status" value="1"/>
</dbReference>
<dbReference type="Pfam" id="PF00005">
    <property type="entry name" value="ABC_tran"/>
    <property type="match status" value="1"/>
</dbReference>
<protein>
    <submittedName>
        <fullName evidence="12">ABC transporter ATP-binding protein</fullName>
    </submittedName>
</protein>
<evidence type="ECO:0000313" key="13">
    <source>
        <dbReference type="Proteomes" id="UP000291613"/>
    </source>
</evidence>
<dbReference type="GO" id="GO:0005524">
    <property type="term" value="F:ATP binding"/>
    <property type="evidence" value="ECO:0007669"/>
    <property type="project" value="UniProtKB-KW"/>
</dbReference>
<feature type="domain" description="ABC transporter" evidence="10">
    <location>
        <begin position="363"/>
        <end position="597"/>
    </location>
</feature>